<dbReference type="InterPro" id="IPR029454">
    <property type="entry name" value="ODR-4-like"/>
</dbReference>
<feature type="transmembrane region" description="Helical" evidence="6">
    <location>
        <begin position="357"/>
        <end position="375"/>
    </location>
</feature>
<dbReference type="GeneID" id="19947472"/>
<proteinExistence type="inferred from homology"/>
<keyword evidence="3 6" id="KW-0812">Transmembrane</keyword>
<dbReference type="GO" id="GO:0016020">
    <property type="term" value="C:membrane"/>
    <property type="evidence" value="ECO:0007669"/>
    <property type="project" value="UniProtKB-SubCell"/>
</dbReference>
<dbReference type="Pfam" id="PF14778">
    <property type="entry name" value="ODR4-like"/>
    <property type="match status" value="1"/>
</dbReference>
<dbReference type="OMA" id="DANIHYM"/>
<keyword evidence="5 6" id="KW-0472">Membrane</keyword>
<dbReference type="OrthoDB" id="21458at2759"/>
<evidence type="ECO:0000256" key="4">
    <source>
        <dbReference type="ARBA" id="ARBA00022989"/>
    </source>
</evidence>
<evidence type="ECO:0000256" key="5">
    <source>
        <dbReference type="ARBA" id="ARBA00023136"/>
    </source>
</evidence>
<evidence type="ECO:0000313" key="8">
    <source>
        <dbReference type="Proteomes" id="UP000030762"/>
    </source>
</evidence>
<dbReference type="InParanoid" id="T0QQ80"/>
<dbReference type="PANTHER" id="PTHR33966:SF1">
    <property type="entry name" value="PROTEIN ODR-4 HOMOLOG"/>
    <property type="match status" value="1"/>
</dbReference>
<reference evidence="7 8" key="1">
    <citation type="submission" date="2012-04" db="EMBL/GenBank/DDBJ databases">
        <title>The Genome Sequence of Saprolegnia declina VS20.</title>
        <authorList>
            <consortium name="The Broad Institute Genome Sequencing Platform"/>
            <person name="Russ C."/>
            <person name="Nusbaum C."/>
            <person name="Tyler B."/>
            <person name="van West P."/>
            <person name="Dieguez-Uribeondo J."/>
            <person name="de Bruijn I."/>
            <person name="Tripathy S."/>
            <person name="Jiang R."/>
            <person name="Young S.K."/>
            <person name="Zeng Q."/>
            <person name="Gargeya S."/>
            <person name="Fitzgerald M."/>
            <person name="Haas B."/>
            <person name="Abouelleil A."/>
            <person name="Alvarado L."/>
            <person name="Arachchi H.M."/>
            <person name="Berlin A."/>
            <person name="Chapman S.B."/>
            <person name="Goldberg J."/>
            <person name="Griggs A."/>
            <person name="Gujja S."/>
            <person name="Hansen M."/>
            <person name="Howarth C."/>
            <person name="Imamovic A."/>
            <person name="Larimer J."/>
            <person name="McCowen C."/>
            <person name="Montmayeur A."/>
            <person name="Murphy C."/>
            <person name="Neiman D."/>
            <person name="Pearson M."/>
            <person name="Priest M."/>
            <person name="Roberts A."/>
            <person name="Saif S."/>
            <person name="Shea T."/>
            <person name="Sisk P."/>
            <person name="Sykes S."/>
            <person name="Wortman J."/>
            <person name="Nusbaum C."/>
            <person name="Birren B."/>
        </authorList>
    </citation>
    <scope>NUCLEOTIDE SEQUENCE [LARGE SCALE GENOMIC DNA]</scope>
    <source>
        <strain evidence="7 8">VS20</strain>
    </source>
</reference>
<evidence type="ECO:0000313" key="7">
    <source>
        <dbReference type="EMBL" id="EQC36005.1"/>
    </source>
</evidence>
<evidence type="ECO:0000256" key="6">
    <source>
        <dbReference type="SAM" id="Phobius"/>
    </source>
</evidence>
<comment type="subcellular location">
    <subcellularLocation>
        <location evidence="1">Membrane</location>
    </subcellularLocation>
</comment>
<organism evidence="7 8">
    <name type="scientific">Saprolegnia diclina (strain VS20)</name>
    <dbReference type="NCBI Taxonomy" id="1156394"/>
    <lineage>
        <taxon>Eukaryota</taxon>
        <taxon>Sar</taxon>
        <taxon>Stramenopiles</taxon>
        <taxon>Oomycota</taxon>
        <taxon>Saprolegniomycetes</taxon>
        <taxon>Saprolegniales</taxon>
        <taxon>Saprolegniaceae</taxon>
        <taxon>Saprolegnia</taxon>
    </lineage>
</organism>
<keyword evidence="8" id="KW-1185">Reference proteome</keyword>
<evidence type="ECO:0008006" key="9">
    <source>
        <dbReference type="Google" id="ProtNLM"/>
    </source>
</evidence>
<evidence type="ECO:0000256" key="3">
    <source>
        <dbReference type="ARBA" id="ARBA00022692"/>
    </source>
</evidence>
<keyword evidence="4 6" id="KW-1133">Transmembrane helix</keyword>
<sequence>MTDVVVTEERIGDDLRSVRDFEVGLLLGHAGSMDVIVTHVPTPPEDVAVSRLAELSVDWMSAHAKSVLCMLPGGIDCLGMYVVTTEEPRALLAMLCRYMCALQAIGRDMGSSMDSLYVLCVSPSSSTILSKRFQAPSWFVEARLQWQPTESLLRRYEATIRIDVSLPSLAPAVVRASVVPLLAHAIPIAGRDPGRVHFLERVSTNDLSAVAAATRPSTSPCRALHLEGSVTCCAYALESALLGETLRRDLERTMARRADLLETKDDVSSCRRRAGDHPRNVAVARRAQFRWPRSGFLTGNVHLLTDGDLSDCAHAIAQLLTSPTPVELQWVEMEASLLVTNDASMTTTRVKAWHHPSLFPALLAACVATLFAYLAKSTQM</sequence>
<dbReference type="AlphaFoldDB" id="T0QQ80"/>
<accession>T0QQ80</accession>
<dbReference type="GO" id="GO:0008104">
    <property type="term" value="P:intracellular protein localization"/>
    <property type="evidence" value="ECO:0007669"/>
    <property type="project" value="TreeGrafter"/>
</dbReference>
<gene>
    <name evidence="7" type="ORF">SDRG_06745</name>
</gene>
<dbReference type="PANTHER" id="PTHR33966">
    <property type="entry name" value="PROTEIN ODR-4 HOMOLOG"/>
    <property type="match status" value="1"/>
</dbReference>
<dbReference type="Proteomes" id="UP000030762">
    <property type="component" value="Unassembled WGS sequence"/>
</dbReference>
<dbReference type="EMBL" id="JH767149">
    <property type="protein sequence ID" value="EQC36005.1"/>
    <property type="molecule type" value="Genomic_DNA"/>
</dbReference>
<protein>
    <recommendedName>
        <fullName evidence="9">Protein odr-4 homolog</fullName>
    </recommendedName>
</protein>
<dbReference type="RefSeq" id="XP_008610767.1">
    <property type="nucleotide sequence ID" value="XM_008612545.1"/>
</dbReference>
<dbReference type="VEuPathDB" id="FungiDB:SDRG_06745"/>
<dbReference type="GO" id="GO:0012505">
    <property type="term" value="C:endomembrane system"/>
    <property type="evidence" value="ECO:0007669"/>
    <property type="project" value="TreeGrafter"/>
</dbReference>
<comment type="similarity">
    <text evidence="2">Belongs to the ODR-4 family.</text>
</comment>
<name>T0QQ80_SAPDV</name>
<evidence type="ECO:0000256" key="2">
    <source>
        <dbReference type="ARBA" id="ARBA00010131"/>
    </source>
</evidence>
<evidence type="ECO:0000256" key="1">
    <source>
        <dbReference type="ARBA" id="ARBA00004370"/>
    </source>
</evidence>